<organism evidence="4 5">
    <name type="scientific">Ficus carica</name>
    <name type="common">Common fig</name>
    <dbReference type="NCBI Taxonomy" id="3494"/>
    <lineage>
        <taxon>Eukaryota</taxon>
        <taxon>Viridiplantae</taxon>
        <taxon>Streptophyta</taxon>
        <taxon>Embryophyta</taxon>
        <taxon>Tracheophyta</taxon>
        <taxon>Spermatophyta</taxon>
        <taxon>Magnoliopsida</taxon>
        <taxon>eudicotyledons</taxon>
        <taxon>Gunneridae</taxon>
        <taxon>Pentapetalae</taxon>
        <taxon>rosids</taxon>
        <taxon>fabids</taxon>
        <taxon>Rosales</taxon>
        <taxon>Moraceae</taxon>
        <taxon>Ficeae</taxon>
        <taxon>Ficus</taxon>
    </lineage>
</organism>
<feature type="transmembrane region" description="Helical" evidence="2">
    <location>
        <begin position="300"/>
        <end position="324"/>
    </location>
</feature>
<dbReference type="PANTHER" id="PTHR24177:SF103">
    <property type="entry name" value="PGG DOMAIN-CONTAINING PROTEIN"/>
    <property type="match status" value="1"/>
</dbReference>
<keyword evidence="2" id="KW-0812">Transmembrane</keyword>
<dbReference type="InterPro" id="IPR036770">
    <property type="entry name" value="Ankyrin_rpt-contain_sf"/>
</dbReference>
<dbReference type="EMBL" id="BTGU01000253">
    <property type="protein sequence ID" value="GMN65678.1"/>
    <property type="molecule type" value="Genomic_DNA"/>
</dbReference>
<sequence>MVTARGGWQRCEGLGEGGMGNEYERDDGGKRVMKKLIENSPNMYAYDKSGELADTEIPSLDLDKESEESPSTEKLPYMNKKKLETPMLIAARNGIMEMAEAILDKFPVAVNDVDAEKKNIVLLAVETRQLKLYKMLLNHYSPCNVPSHRVPASPTVDHNSNQEDENQATLQVKNHAFRMVDICGNSALHLAAQRRRNDKPWPIPGAALQMLWEINWNEFIEKSMPPSFFIRYNADGETPEDIFTKSHKKLVKEGGQWLTKTSESCSVVAALIATVAFATSTSIPGGTNDINGKPKLENQFAFKMFGITSLVSLSFSVTSMSMFLSILTSRYEEKDFGHSLPWKLLIGLTSLFVSIASVLISFCSGHFFVLGDTLKFAAFPVYAFTCLPIIFFAAAQFPLYFDLIRATFLSPFGGSSSRVKKCKKLIQVRKVLLEKIPHKSEPTGDNK</sequence>
<feature type="transmembrane region" description="Helical" evidence="2">
    <location>
        <begin position="381"/>
        <end position="401"/>
    </location>
</feature>
<accession>A0AA88E132</accession>
<dbReference type="InterPro" id="IPR026961">
    <property type="entry name" value="PGG_dom"/>
</dbReference>
<evidence type="ECO:0000313" key="5">
    <source>
        <dbReference type="Proteomes" id="UP001187192"/>
    </source>
</evidence>
<keyword evidence="5" id="KW-1185">Reference proteome</keyword>
<evidence type="ECO:0000259" key="3">
    <source>
        <dbReference type="Pfam" id="PF13962"/>
    </source>
</evidence>
<keyword evidence="2" id="KW-1133">Transmembrane helix</keyword>
<proteinExistence type="predicted"/>
<feature type="region of interest" description="Disordered" evidence="1">
    <location>
        <begin position="1"/>
        <end position="26"/>
    </location>
</feature>
<gene>
    <name evidence="4" type="ORF">TIFTF001_034739</name>
</gene>
<evidence type="ECO:0000256" key="1">
    <source>
        <dbReference type="SAM" id="MobiDB-lite"/>
    </source>
</evidence>
<dbReference type="SUPFAM" id="SSF48403">
    <property type="entry name" value="Ankyrin repeat"/>
    <property type="match status" value="1"/>
</dbReference>
<dbReference type="Proteomes" id="UP001187192">
    <property type="component" value="Unassembled WGS sequence"/>
</dbReference>
<feature type="transmembrane region" description="Helical" evidence="2">
    <location>
        <begin position="344"/>
        <end position="369"/>
    </location>
</feature>
<comment type="caution">
    <text evidence="4">The sequence shown here is derived from an EMBL/GenBank/DDBJ whole genome shotgun (WGS) entry which is preliminary data.</text>
</comment>
<reference evidence="4" key="1">
    <citation type="submission" date="2023-07" db="EMBL/GenBank/DDBJ databases">
        <title>draft genome sequence of fig (Ficus carica).</title>
        <authorList>
            <person name="Takahashi T."/>
            <person name="Nishimura K."/>
        </authorList>
    </citation>
    <scope>NUCLEOTIDE SEQUENCE</scope>
</reference>
<feature type="domain" description="PGG" evidence="3">
    <location>
        <begin position="256"/>
        <end position="368"/>
    </location>
</feature>
<evidence type="ECO:0000256" key="2">
    <source>
        <dbReference type="SAM" id="Phobius"/>
    </source>
</evidence>
<dbReference type="GO" id="GO:0016020">
    <property type="term" value="C:membrane"/>
    <property type="evidence" value="ECO:0007669"/>
    <property type="project" value="TreeGrafter"/>
</dbReference>
<dbReference type="Pfam" id="PF13962">
    <property type="entry name" value="PGG"/>
    <property type="match status" value="1"/>
</dbReference>
<dbReference type="Gene3D" id="1.25.40.20">
    <property type="entry name" value="Ankyrin repeat-containing domain"/>
    <property type="match status" value="1"/>
</dbReference>
<protein>
    <recommendedName>
        <fullName evidence="3">PGG domain-containing protein</fullName>
    </recommendedName>
</protein>
<evidence type="ECO:0000313" key="4">
    <source>
        <dbReference type="EMBL" id="GMN65678.1"/>
    </source>
</evidence>
<name>A0AA88E132_FICCA</name>
<dbReference type="PANTHER" id="PTHR24177">
    <property type="entry name" value="CASKIN"/>
    <property type="match status" value="1"/>
</dbReference>
<keyword evidence="2" id="KW-0472">Membrane</keyword>
<dbReference type="AlphaFoldDB" id="A0AA88E132"/>